<dbReference type="GO" id="GO:0003677">
    <property type="term" value="F:DNA binding"/>
    <property type="evidence" value="ECO:0007669"/>
    <property type="project" value="UniProtKB-KW"/>
</dbReference>
<dbReference type="CDD" id="cd03364">
    <property type="entry name" value="TOPRIM_DnaG_primases"/>
    <property type="match status" value="1"/>
</dbReference>
<dbReference type="InterPro" id="IPR006171">
    <property type="entry name" value="TOPRIM_dom"/>
</dbReference>
<evidence type="ECO:0000256" key="14">
    <source>
        <dbReference type="HAMAP-Rule" id="MF_00974"/>
    </source>
</evidence>
<keyword evidence="2 14" id="KW-0639">Primosome</keyword>
<protein>
    <recommendedName>
        <fullName evidence="14">DNA primase</fullName>
        <ecNumber evidence="14">2.7.7.101</ecNumber>
    </recommendedName>
</protein>
<comment type="caution">
    <text evidence="14">Lacks conserved residue(s) required for the propagation of feature annotation.</text>
</comment>
<dbReference type="CDD" id="cd00081">
    <property type="entry name" value="Hint"/>
    <property type="match status" value="1"/>
</dbReference>
<dbReference type="Pfam" id="PF01807">
    <property type="entry name" value="Zn_ribbon_DnaG"/>
    <property type="match status" value="2"/>
</dbReference>
<keyword evidence="3 14" id="KW-0808">Transferase</keyword>
<dbReference type="Pfam" id="PF08275">
    <property type="entry name" value="DNAG_N"/>
    <property type="match status" value="1"/>
</dbReference>
<feature type="domain" description="DOD-type homing endonuclease" evidence="15">
    <location>
        <begin position="224"/>
        <end position="367"/>
    </location>
</feature>
<dbReference type="GO" id="GO:0003899">
    <property type="term" value="F:DNA-directed RNA polymerase activity"/>
    <property type="evidence" value="ECO:0007669"/>
    <property type="project" value="UniProtKB-UniRule"/>
</dbReference>
<dbReference type="Gene3D" id="3.90.580.10">
    <property type="entry name" value="Zinc finger, CHC2-type domain"/>
    <property type="match status" value="2"/>
</dbReference>
<dbReference type="InterPro" id="IPR034151">
    <property type="entry name" value="TOPRIM_DnaG_bac"/>
</dbReference>
<evidence type="ECO:0000256" key="6">
    <source>
        <dbReference type="ARBA" id="ARBA00022723"/>
    </source>
</evidence>
<dbReference type="InterPro" id="IPR036977">
    <property type="entry name" value="DNA_primase_Znf_CHC2"/>
</dbReference>
<dbReference type="PANTHER" id="PTHR30313:SF2">
    <property type="entry name" value="DNA PRIMASE"/>
    <property type="match status" value="1"/>
</dbReference>
<dbReference type="InterPro" id="IPR050219">
    <property type="entry name" value="DnaG_primase"/>
</dbReference>
<dbReference type="SMART" id="SM00305">
    <property type="entry name" value="HintC"/>
    <property type="match status" value="1"/>
</dbReference>
<dbReference type="GO" id="GO:0008270">
    <property type="term" value="F:zinc ion binding"/>
    <property type="evidence" value="ECO:0007669"/>
    <property type="project" value="UniProtKB-KW"/>
</dbReference>
<dbReference type="EC" id="2.7.7.101" evidence="14"/>
<comment type="similarity">
    <text evidence="14">Belongs to the DnaG primase family.</text>
</comment>
<comment type="function">
    <text evidence="14">RNA polymerase that catalyzes the synthesis of short RNA molecules used as primers for DNA polymerase during DNA replication.</text>
</comment>
<dbReference type="Gene3D" id="3.10.28.10">
    <property type="entry name" value="Homing endonucleases"/>
    <property type="match status" value="1"/>
</dbReference>
<dbReference type="Gene3D" id="3.40.1360.10">
    <property type="match status" value="1"/>
</dbReference>
<keyword evidence="13 14" id="KW-0804">Transcription</keyword>
<accession>A0A2M8ES90</accession>
<keyword evidence="10" id="KW-0460">Magnesium</keyword>
<dbReference type="InterPro" id="IPR036844">
    <property type="entry name" value="Hint_dom_sf"/>
</dbReference>
<dbReference type="InterPro" id="IPR006142">
    <property type="entry name" value="INTEIN"/>
</dbReference>
<evidence type="ECO:0000256" key="12">
    <source>
        <dbReference type="ARBA" id="ARBA00023125"/>
    </source>
</evidence>
<dbReference type="NCBIfam" id="TIGR01443">
    <property type="entry name" value="intein_Cterm"/>
    <property type="match status" value="1"/>
</dbReference>
<dbReference type="AlphaFoldDB" id="A0A2M8ES90"/>
<dbReference type="EMBL" id="PFSF01000054">
    <property type="protein sequence ID" value="PJC27998.1"/>
    <property type="molecule type" value="Genomic_DNA"/>
</dbReference>
<dbReference type="SMART" id="SM00400">
    <property type="entry name" value="ZnF_CHCC"/>
    <property type="match status" value="2"/>
</dbReference>
<evidence type="ECO:0000256" key="3">
    <source>
        <dbReference type="ARBA" id="ARBA00022679"/>
    </source>
</evidence>
<dbReference type="NCBIfam" id="TIGR01391">
    <property type="entry name" value="dnaG"/>
    <property type="match status" value="1"/>
</dbReference>
<dbReference type="InterPro" id="IPR004860">
    <property type="entry name" value="LAGLIDADG_dom"/>
</dbReference>
<dbReference type="SMART" id="SM00306">
    <property type="entry name" value="HintN"/>
    <property type="match status" value="1"/>
</dbReference>
<evidence type="ECO:0000256" key="8">
    <source>
        <dbReference type="ARBA" id="ARBA00022813"/>
    </source>
</evidence>
<comment type="caution">
    <text evidence="17">The sequence shown here is derived from an EMBL/GenBank/DDBJ whole genome shotgun (WGS) entry which is preliminary data.</text>
</comment>
<proteinExistence type="inferred from homology"/>
<dbReference type="InterPro" id="IPR006295">
    <property type="entry name" value="DNA_primase_DnaG"/>
</dbReference>
<gene>
    <name evidence="14 17" type="primary">dnaG</name>
    <name evidence="17" type="ORF">CO054_02515</name>
</gene>
<dbReference type="InterPro" id="IPR003586">
    <property type="entry name" value="Hint_dom_C"/>
</dbReference>
<dbReference type="InterPro" id="IPR037068">
    <property type="entry name" value="DNA_primase_core_N_sf"/>
</dbReference>
<evidence type="ECO:0000256" key="2">
    <source>
        <dbReference type="ARBA" id="ARBA00022515"/>
    </source>
</evidence>
<evidence type="ECO:0000256" key="7">
    <source>
        <dbReference type="ARBA" id="ARBA00022771"/>
    </source>
</evidence>
<organism evidence="17 18">
    <name type="scientific">Candidatus Shapirobacteria bacterium CG_4_9_14_0_2_um_filter_39_11</name>
    <dbReference type="NCBI Taxonomy" id="1974478"/>
    <lineage>
        <taxon>Bacteria</taxon>
        <taxon>Candidatus Shapironibacteriota</taxon>
    </lineage>
</organism>
<dbReference type="InterPro" id="IPR030846">
    <property type="entry name" value="DnaG_bac"/>
</dbReference>
<dbReference type="HAMAP" id="MF_00974">
    <property type="entry name" value="DNA_primase_DnaG"/>
    <property type="match status" value="1"/>
</dbReference>
<evidence type="ECO:0000256" key="13">
    <source>
        <dbReference type="ARBA" id="ARBA00023163"/>
    </source>
</evidence>
<dbReference type="InterPro" id="IPR030934">
    <property type="entry name" value="Intein_C"/>
</dbReference>
<evidence type="ECO:0000313" key="17">
    <source>
        <dbReference type="EMBL" id="PJC27998.1"/>
    </source>
</evidence>
<feature type="domain" description="Toprim" evidence="16">
    <location>
        <begin position="650"/>
        <end position="731"/>
    </location>
</feature>
<dbReference type="SMART" id="SM00493">
    <property type="entry name" value="TOPRIM"/>
    <property type="match status" value="1"/>
</dbReference>
<evidence type="ECO:0000256" key="5">
    <source>
        <dbReference type="ARBA" id="ARBA00022705"/>
    </source>
</evidence>
<dbReference type="InterPro" id="IPR003587">
    <property type="entry name" value="Hint_dom_N"/>
</dbReference>
<keyword evidence="8" id="KW-0068">Autocatalytic cleavage</keyword>
<evidence type="ECO:0000259" key="16">
    <source>
        <dbReference type="PROSITE" id="PS50880"/>
    </source>
</evidence>
<dbReference type="InterPro" id="IPR002694">
    <property type="entry name" value="Znf_CHC2"/>
</dbReference>
<evidence type="ECO:0000256" key="9">
    <source>
        <dbReference type="ARBA" id="ARBA00022833"/>
    </source>
</evidence>
<dbReference type="PROSITE" id="PS50880">
    <property type="entry name" value="TOPRIM"/>
    <property type="match status" value="1"/>
</dbReference>
<dbReference type="GO" id="GO:0005737">
    <property type="term" value="C:cytoplasm"/>
    <property type="evidence" value="ECO:0007669"/>
    <property type="project" value="TreeGrafter"/>
</dbReference>
<dbReference type="PROSITE" id="PS50818">
    <property type="entry name" value="INTEIN_C_TER"/>
    <property type="match status" value="1"/>
</dbReference>
<dbReference type="GO" id="GO:0004519">
    <property type="term" value="F:endonuclease activity"/>
    <property type="evidence" value="ECO:0007669"/>
    <property type="project" value="InterPro"/>
</dbReference>
<comment type="catalytic activity">
    <reaction evidence="14">
        <text>ssDNA + n NTP = ssDNA/pppN(pN)n-1 hybrid + (n-1) diphosphate.</text>
        <dbReference type="EC" id="2.7.7.101"/>
    </reaction>
</comment>
<dbReference type="SUPFAM" id="SSF57783">
    <property type="entry name" value="Zinc beta-ribbon"/>
    <property type="match status" value="2"/>
</dbReference>
<evidence type="ECO:0000256" key="1">
    <source>
        <dbReference type="ARBA" id="ARBA00022478"/>
    </source>
</evidence>
<dbReference type="InterPro" id="IPR027434">
    <property type="entry name" value="Homing_endonucl"/>
</dbReference>
<dbReference type="InterPro" id="IPR004042">
    <property type="entry name" value="Intein_endonuc_central"/>
</dbReference>
<dbReference type="Pfam" id="PF10410">
    <property type="entry name" value="DnaB_bind"/>
    <property type="match status" value="1"/>
</dbReference>
<dbReference type="SUPFAM" id="SSF55608">
    <property type="entry name" value="Homing endonucleases"/>
    <property type="match status" value="2"/>
</dbReference>
<dbReference type="GO" id="GO:0000428">
    <property type="term" value="C:DNA-directed RNA polymerase complex"/>
    <property type="evidence" value="ECO:0007669"/>
    <property type="project" value="UniProtKB-KW"/>
</dbReference>
<keyword evidence="7" id="KW-0863">Zinc-finger</keyword>
<keyword evidence="6" id="KW-0479">Metal-binding</keyword>
<evidence type="ECO:0000256" key="10">
    <source>
        <dbReference type="ARBA" id="ARBA00022842"/>
    </source>
</evidence>
<dbReference type="GO" id="GO:0016539">
    <property type="term" value="P:intein-mediated protein splicing"/>
    <property type="evidence" value="ECO:0007669"/>
    <property type="project" value="InterPro"/>
</dbReference>
<evidence type="ECO:0000256" key="4">
    <source>
        <dbReference type="ARBA" id="ARBA00022695"/>
    </source>
</evidence>
<keyword evidence="1 14" id="KW-0240">DNA-directed RNA polymerase</keyword>
<evidence type="ECO:0000259" key="15">
    <source>
        <dbReference type="PROSITE" id="PS50819"/>
    </source>
</evidence>
<comment type="subunit">
    <text evidence="14">Monomer. Interacts with DnaB.</text>
</comment>
<dbReference type="InterPro" id="IPR019475">
    <property type="entry name" value="DNA_primase_DnaB-bd"/>
</dbReference>
<dbReference type="Pfam" id="PF14528">
    <property type="entry name" value="LAGLIDADG_3"/>
    <property type="match status" value="2"/>
</dbReference>
<name>A0A2M8ES90_9BACT</name>
<keyword evidence="5 14" id="KW-0235">DNA replication</keyword>
<dbReference type="PANTHER" id="PTHR30313">
    <property type="entry name" value="DNA PRIMASE"/>
    <property type="match status" value="1"/>
</dbReference>
<dbReference type="GO" id="GO:1990077">
    <property type="term" value="C:primosome complex"/>
    <property type="evidence" value="ECO:0007669"/>
    <property type="project" value="UniProtKB-KW"/>
</dbReference>
<reference evidence="18" key="1">
    <citation type="submission" date="2017-09" db="EMBL/GenBank/DDBJ databases">
        <title>Depth-based differentiation of microbial function through sediment-hosted aquifers and enrichment of novel symbionts in the deep terrestrial subsurface.</title>
        <authorList>
            <person name="Probst A.J."/>
            <person name="Ladd B."/>
            <person name="Jarett J.K."/>
            <person name="Geller-Mcgrath D.E."/>
            <person name="Sieber C.M.K."/>
            <person name="Emerson J.B."/>
            <person name="Anantharaman K."/>
            <person name="Thomas B.C."/>
            <person name="Malmstrom R."/>
            <person name="Stieglmeier M."/>
            <person name="Klingl A."/>
            <person name="Woyke T."/>
            <person name="Ryan C.M."/>
            <person name="Banfield J.F."/>
        </authorList>
    </citation>
    <scope>NUCLEOTIDE SEQUENCE [LARGE SCALE GENOMIC DNA]</scope>
</reference>
<keyword evidence="4 14" id="KW-0548">Nucleotidyltransferase</keyword>
<keyword evidence="12 14" id="KW-0238">DNA-binding</keyword>
<dbReference type="GO" id="GO:0006269">
    <property type="term" value="P:DNA replication, synthesis of primer"/>
    <property type="evidence" value="ECO:0007669"/>
    <property type="project" value="UniProtKB-UniRule"/>
</dbReference>
<dbReference type="SUPFAM" id="SSF51294">
    <property type="entry name" value="Hedgehog/intein (Hint) domain"/>
    <property type="match status" value="1"/>
</dbReference>
<dbReference type="Gene3D" id="3.90.980.10">
    <property type="entry name" value="DNA primase, catalytic core, N-terminal domain"/>
    <property type="match status" value="1"/>
</dbReference>
<keyword evidence="9" id="KW-0862">Zinc</keyword>
<dbReference type="SUPFAM" id="SSF56731">
    <property type="entry name" value="DNA primase core"/>
    <property type="match status" value="1"/>
</dbReference>
<evidence type="ECO:0000256" key="11">
    <source>
        <dbReference type="ARBA" id="ARBA00023000"/>
    </source>
</evidence>
<dbReference type="PROSITE" id="PS50819">
    <property type="entry name" value="INTEIN_ENDONUCLEASE"/>
    <property type="match status" value="1"/>
</dbReference>
<dbReference type="Proteomes" id="UP000229816">
    <property type="component" value="Unassembled WGS sequence"/>
</dbReference>
<dbReference type="Pfam" id="PF13155">
    <property type="entry name" value="Toprim_2"/>
    <property type="match status" value="1"/>
</dbReference>
<keyword evidence="11" id="KW-0651">Protein splicing</keyword>
<sequence length="1007" mass="115204">MAEQLEEIKRKIDIVQFINGYVPLKKTGRNFKALCPFHSETIPSFIVSPERQIWHCFGACLPSGSLIKTEKGYHPIEKVKVGQKVLTHKGRFRPVIRTLWRAYGGDIVDIRVRKSSEIVSLTTNHEIYVIRTRNCKQEGRKTRICQQHCRQNCPTKYFQDYKIEKIPAGEISLNDYLLFPINRNIKDVKFINLNDYLSRFISSHARRLKRLPKSIKVDKKFLQLVGYWIAEGSTDKWGHIVFSLGNHEKNFIDDIVNLVNRIFNLKSTIRQKTIEKNNSSGLEVIINSSNLANIFENLYGSGAVNKHIPFKFQNLPLEKQRIILEAIFRGDGTTGRVAKTNRLFKAISTVSPILAEQLRDILLRLGIIPTVTVKEARIDKKMVSHKKSYVISWQENIKLHFADIWVKDGVSYALFPVKEIKRRKLEDKVYNLTVDEDHSYVTKNFMVANCNEGGDIFKFLMKIENLEFGEALRELAKRAGVKLTRFKPSESEKQKQLLYEINHLAAEFYHYLLLNHSVGRQALRYILGRGISKPSLQLFKLGFAPNTWESLQKFLVGKKGYNPQDLEKAGLVIPTSNLKPQASKFYDRFRSRLIFPLKDHRGNICGFAGRVLDPEVKEAKYINTPETLIYHKSDLLYGLFETHQEIKGVDGVVLVEGELDAISSFQTGVKNVVAIKGSALTPNQVQLLGRFTKNISLALDRDIAGDQAARRGIEVADSGGMAIKVIELEGGKDPDEVAQKDPNLWRKLVAQSVPVYDYFLNSAFSRFDSKTAEGKRKIGQELIPILSRIADKIVQAHYIQALAERLGVDKEAVVAQIEKLRSEEEQEAGGERPVFAEVSAGEGKTRREIVEEYLLALCFQSGKWNNLQKREVLSLVMTPRFAGILGILGNYIKKYKGRKIPSESRPKGWESERLAKMLPAELVEVFNQLYLLSFGDLVTDEEKFEREFQKTINILREINLREKLKEISQKIRQLEAMEKPSKQDKKKLKTLGQEFRDLTTHLVKTEV</sequence>
<dbReference type="InterPro" id="IPR013264">
    <property type="entry name" value="DNAG_N"/>
</dbReference>
<dbReference type="PRINTS" id="PR00379">
    <property type="entry name" value="INTEIN"/>
</dbReference>
<evidence type="ECO:0000313" key="18">
    <source>
        <dbReference type="Proteomes" id="UP000229816"/>
    </source>
</evidence>